<gene>
    <name evidence="1" type="ORF">TUM18999_46650</name>
</gene>
<proteinExistence type="predicted"/>
<sequence length="100" mass="11390">MRRGRGISPLTHKRHPDGYTVNLKMHDPELVAMGWVRVEQYRHEKGGHAVIAEFGTQDGFPCWMYRTRMADGRSFGVFPTAIGAAKWIERELAREVAHVG</sequence>
<dbReference type="RefSeq" id="WP_173176254.1">
    <property type="nucleotide sequence ID" value="NZ_AP023189.1"/>
</dbReference>
<evidence type="ECO:0000313" key="2">
    <source>
        <dbReference type="Proteomes" id="UP000509383"/>
    </source>
</evidence>
<name>A0A6J4EBX0_9PSED</name>
<evidence type="ECO:0000313" key="1">
    <source>
        <dbReference type="EMBL" id="BCG26474.1"/>
    </source>
</evidence>
<organism evidence="1 2">
    <name type="scientific">Pseudomonas tohonis</name>
    <dbReference type="NCBI Taxonomy" id="2725477"/>
    <lineage>
        <taxon>Bacteria</taxon>
        <taxon>Pseudomonadati</taxon>
        <taxon>Pseudomonadota</taxon>
        <taxon>Gammaproteobacteria</taxon>
        <taxon>Pseudomonadales</taxon>
        <taxon>Pseudomonadaceae</taxon>
        <taxon>Pseudomonas</taxon>
    </lineage>
</organism>
<dbReference type="EMBL" id="AP023189">
    <property type="protein sequence ID" value="BCG26474.1"/>
    <property type="molecule type" value="Genomic_DNA"/>
</dbReference>
<dbReference type="Proteomes" id="UP000509383">
    <property type="component" value="Chromosome"/>
</dbReference>
<protein>
    <submittedName>
        <fullName evidence="1">Uncharacterized protein</fullName>
    </submittedName>
</protein>
<dbReference type="AlphaFoldDB" id="A0A6J4EBX0"/>
<reference evidence="1 2" key="1">
    <citation type="submission" date="2020-05" db="EMBL/GenBank/DDBJ databases">
        <title>Characterization of novel class B3 metallo-beta-lactamase from novel Pseudomonas species.</title>
        <authorList>
            <person name="Yamada K."/>
            <person name="Aoki K."/>
            <person name="Ishii Y."/>
        </authorList>
    </citation>
    <scope>NUCLEOTIDE SEQUENCE [LARGE SCALE GENOMIC DNA]</scope>
    <source>
        <strain evidence="1 2">TUM18999</strain>
    </source>
</reference>
<dbReference type="KEGG" id="ptw:TUM18999_46650"/>
<accession>A0A6J4EBX0</accession>